<sequence length="222" mass="25370">MPVRTYYDILGVPKTATAADIKKAYRQAALKYHPDRNPNDPTAQERFREAAEAYEILSDPERRKLYDQYGSDSEKRRPQAEQAGYTEYAPPHQQPSDIMEELYIELGWRLVKDYGRHIPADAFDAMFQEELEAGIHLPFLYERTRHPSTGAPVVWMKKIKKSGMKTRTYSTKETEDVSFLKEALAEVGLSPKDLSLSQLQKFAKDTGVSIGVKILKTLVGRK</sequence>
<dbReference type="Pfam" id="PF00226">
    <property type="entry name" value="DnaJ"/>
    <property type="match status" value="1"/>
</dbReference>
<dbReference type="PANTHER" id="PTHR44145">
    <property type="entry name" value="DNAJ HOMOLOG SUBFAMILY A MEMBER 3, MITOCHONDRIAL"/>
    <property type="match status" value="1"/>
</dbReference>
<dbReference type="PANTHER" id="PTHR44145:SF3">
    <property type="entry name" value="DNAJ HOMOLOG SUBFAMILY A MEMBER 3, MITOCHONDRIAL"/>
    <property type="match status" value="1"/>
</dbReference>
<dbReference type="PROSITE" id="PS50076">
    <property type="entry name" value="DNAJ_2"/>
    <property type="match status" value="1"/>
</dbReference>
<feature type="region of interest" description="Disordered" evidence="2">
    <location>
        <begin position="68"/>
        <end position="93"/>
    </location>
</feature>
<feature type="compositionally biased region" description="Basic and acidic residues" evidence="2">
    <location>
        <begin position="68"/>
        <end position="79"/>
    </location>
</feature>
<dbReference type="InterPro" id="IPR036869">
    <property type="entry name" value="J_dom_sf"/>
</dbReference>
<dbReference type="SUPFAM" id="SSF46565">
    <property type="entry name" value="Chaperone J-domain"/>
    <property type="match status" value="1"/>
</dbReference>
<accession>A0A0S6W521</accession>
<keyword evidence="1" id="KW-0143">Chaperone</keyword>
<dbReference type="InterPro" id="IPR001623">
    <property type="entry name" value="DnaJ_domain"/>
</dbReference>
<name>A0A0S6W521_9BACT</name>
<dbReference type="SMART" id="SM00271">
    <property type="entry name" value="DnaJ"/>
    <property type="match status" value="1"/>
</dbReference>
<dbReference type="Gene3D" id="1.10.287.110">
    <property type="entry name" value="DnaJ domain"/>
    <property type="match status" value="1"/>
</dbReference>
<gene>
    <name evidence="4" type="ORF">U14_04746</name>
</gene>
<dbReference type="EMBL" id="DF820459">
    <property type="protein sequence ID" value="GAK53481.1"/>
    <property type="molecule type" value="Genomic_DNA"/>
</dbReference>
<evidence type="ECO:0000313" key="5">
    <source>
        <dbReference type="Proteomes" id="UP000030700"/>
    </source>
</evidence>
<dbReference type="Proteomes" id="UP000030700">
    <property type="component" value="Unassembled WGS sequence"/>
</dbReference>
<evidence type="ECO:0000256" key="2">
    <source>
        <dbReference type="SAM" id="MobiDB-lite"/>
    </source>
</evidence>
<dbReference type="InterPro" id="IPR051938">
    <property type="entry name" value="Apopto_cytoskel_mod"/>
</dbReference>
<evidence type="ECO:0000256" key="1">
    <source>
        <dbReference type="ARBA" id="ARBA00023186"/>
    </source>
</evidence>
<organism evidence="4">
    <name type="scientific">Candidatus Moduliflexus flocculans</name>
    <dbReference type="NCBI Taxonomy" id="1499966"/>
    <lineage>
        <taxon>Bacteria</taxon>
        <taxon>Candidatus Moduliflexota</taxon>
        <taxon>Candidatus Moduliflexia</taxon>
        <taxon>Candidatus Moduliflexales</taxon>
        <taxon>Candidatus Moduliflexaceae</taxon>
    </lineage>
</organism>
<dbReference type="PROSITE" id="PS00636">
    <property type="entry name" value="DNAJ_1"/>
    <property type="match status" value="1"/>
</dbReference>
<dbReference type="AlphaFoldDB" id="A0A0S6W521"/>
<dbReference type="STRING" id="1499966.U14_04746"/>
<dbReference type="InterPro" id="IPR018253">
    <property type="entry name" value="DnaJ_domain_CS"/>
</dbReference>
<reference evidence="4" key="1">
    <citation type="journal article" date="2015" name="PeerJ">
        <title>First genomic representation of candidate bacterial phylum KSB3 points to enhanced environmental sensing as a trigger of wastewater bulking.</title>
        <authorList>
            <person name="Sekiguchi Y."/>
            <person name="Ohashi A."/>
            <person name="Parks D.H."/>
            <person name="Yamauchi T."/>
            <person name="Tyson G.W."/>
            <person name="Hugenholtz P."/>
        </authorList>
    </citation>
    <scope>NUCLEOTIDE SEQUENCE [LARGE SCALE GENOMIC DNA]</scope>
</reference>
<proteinExistence type="predicted"/>
<dbReference type="HOGENOM" id="CLU_1243309_0_0_0"/>
<dbReference type="PRINTS" id="PR00625">
    <property type="entry name" value="JDOMAIN"/>
</dbReference>
<feature type="domain" description="J" evidence="3">
    <location>
        <begin position="5"/>
        <end position="70"/>
    </location>
</feature>
<evidence type="ECO:0000313" key="4">
    <source>
        <dbReference type="EMBL" id="GAK53481.1"/>
    </source>
</evidence>
<keyword evidence="5" id="KW-1185">Reference proteome</keyword>
<dbReference type="CDD" id="cd06257">
    <property type="entry name" value="DnaJ"/>
    <property type="match status" value="1"/>
</dbReference>
<protein>
    <submittedName>
        <fullName evidence="4">Chaperone protein dnaJ</fullName>
    </submittedName>
</protein>
<evidence type="ECO:0000259" key="3">
    <source>
        <dbReference type="PROSITE" id="PS50076"/>
    </source>
</evidence>